<dbReference type="EMBL" id="KU253712">
    <property type="protein sequence ID" value="AMB18821.1"/>
    <property type="molecule type" value="Genomic_DNA"/>
</dbReference>
<dbReference type="RefSeq" id="YP_009274945.1">
    <property type="nucleotide sequence ID" value="NC_030920.1"/>
</dbReference>
<reference evidence="1 3" key="1">
    <citation type="journal article" date="2016" name="Genome Announc.">
        <title>Complete Genome Sequence of Bacillus megaterium Bacteriophage Eldridge.</title>
        <authorList>
            <person name="Reveille A.M."/>
            <person name="Eldridge K.A."/>
            <person name="Temple L.M."/>
        </authorList>
    </citation>
    <scope>NUCLEOTIDE SEQUENCE [LARGE SCALE GENOMIC DNA]</scope>
</reference>
<sequence length="138" mass="15965">MNKIVDGLQVREGMSLEAGERVEVYYNIQKGGFSIKAIDKRNPNKGKVVAYASNVFITEATFHLNQNKLSKILEIQRKTVYATVKGTFEHAEAIDNSLHRRGYCNPYKTGKFIDWDTQEQIHEASEVYFYNKFFSFLK</sequence>
<evidence type="ECO:0000313" key="2">
    <source>
        <dbReference type="EMBL" id="AMB18821.1"/>
    </source>
</evidence>
<evidence type="ECO:0000313" key="1">
    <source>
        <dbReference type="EMBL" id="AMB18819.1"/>
    </source>
</evidence>
<proteinExistence type="predicted"/>
<protein>
    <submittedName>
        <fullName evidence="1">Uncharacterized protein</fullName>
    </submittedName>
</protein>
<dbReference type="GeneID" id="28801898"/>
<dbReference type="EMBL" id="KU253712">
    <property type="protein sequence ID" value="AMB18819.1"/>
    <property type="molecule type" value="Genomic_DNA"/>
</dbReference>
<dbReference type="KEGG" id="vg:28801898"/>
<dbReference type="OrthoDB" id="21706at10239"/>
<name>A0A109QIX3_9CAUD</name>
<dbReference type="Pfam" id="PF25735">
    <property type="entry name" value="Phage_L5_gp82"/>
    <property type="match status" value="1"/>
</dbReference>
<gene>
    <name evidence="2" type="ORF">Eldridge_0241</name>
    <name evidence="1" type="ORF">Eldridge_08</name>
</gene>
<dbReference type="InterPro" id="IPR058002">
    <property type="entry name" value="Gp82"/>
</dbReference>
<dbReference type="Proteomes" id="UP000204502">
    <property type="component" value="Segment"/>
</dbReference>
<dbReference type="GeneID" id="28801670"/>
<dbReference type="KEGG" id="vg:28801670"/>
<accession>A0A109QIX3</accession>
<organism evidence="1 3">
    <name type="scientific">Bacillus phage Eldridge</name>
    <dbReference type="NCBI Taxonomy" id="1776293"/>
    <lineage>
        <taxon>Viruses</taxon>
        <taxon>Duplodnaviria</taxon>
        <taxon>Heunggongvirae</taxon>
        <taxon>Uroviricota</taxon>
        <taxon>Caudoviricetes</taxon>
        <taxon>Herelleviridae</taxon>
        <taxon>Bastillevirinae</taxon>
        <taxon>Eldridgevirus</taxon>
        <taxon>Eldridgevirus eldridge</taxon>
    </lineage>
</organism>
<dbReference type="RefSeq" id="YP_009274715.1">
    <property type="nucleotide sequence ID" value="NC_030920.1"/>
</dbReference>
<keyword evidence="3" id="KW-1185">Reference proteome</keyword>
<evidence type="ECO:0000313" key="3">
    <source>
        <dbReference type="Proteomes" id="UP000204502"/>
    </source>
</evidence>